<feature type="domain" description="Myb-like" evidence="2">
    <location>
        <begin position="132"/>
        <end position="196"/>
    </location>
</feature>
<feature type="compositionally biased region" description="Polar residues" evidence="1">
    <location>
        <begin position="17"/>
        <end position="57"/>
    </location>
</feature>
<dbReference type="AlphaFoldDB" id="A0A2N5UPN4"/>
<accession>A0A2N5UPN4</accession>
<sequence>MPPKATSQSHRGRGRPQNAQGQAIQPHSPASSVSNSIPAASDVLSQPNKSTSCTPAPSLQPATQLSSASLATESTLDAQTLTRDSTSNQHDSSTNQAVPDESQVTLTQATDANFSQVPDSQLSMAHKKTTCRWTNEDDTLLVNTLIEEQDLHAGTTNGCKTVTWNQAAKALEGSELVNASKAKDASACKSRWHALKKLYSSFMVVSKMSGAGWDESEKMVSLPPSVWRELAMNKSPSGRDLSCWQNQPFPLFHELGRLIEGNVATGELMESTADSPSATQRNVGKDVLLDLEPEGELEEDGEGPLVQAPKPIQTPAKRKKRSAMSPDGILAEMKSINTLLADSISAPIPPLAIAPQAPPTSVHMQAITLVQKQDGLTPEKIFEAIYFLANPSHAEVYISLNESLRATWPNMKLGW</sequence>
<name>A0A2N5UPN4_9BASI</name>
<proteinExistence type="predicted"/>
<dbReference type="Proteomes" id="UP000235392">
    <property type="component" value="Unassembled WGS sequence"/>
</dbReference>
<dbReference type="Pfam" id="PF12776">
    <property type="entry name" value="Myb_DNA-bind_3"/>
    <property type="match status" value="1"/>
</dbReference>
<evidence type="ECO:0000313" key="3">
    <source>
        <dbReference type="EMBL" id="PLW39596.1"/>
    </source>
</evidence>
<protein>
    <recommendedName>
        <fullName evidence="2">Myb-like domain-containing protein</fullName>
    </recommendedName>
</protein>
<dbReference type="PROSITE" id="PS50090">
    <property type="entry name" value="MYB_LIKE"/>
    <property type="match status" value="1"/>
</dbReference>
<feature type="region of interest" description="Disordered" evidence="1">
    <location>
        <begin position="1"/>
        <end position="102"/>
    </location>
</feature>
<feature type="region of interest" description="Disordered" evidence="1">
    <location>
        <begin position="294"/>
        <end position="326"/>
    </location>
</feature>
<reference evidence="3 4" key="1">
    <citation type="submission" date="2017-11" db="EMBL/GenBank/DDBJ databases">
        <title>De novo assembly and phasing of dikaryotic genomes from two isolates of Puccinia coronata f. sp. avenae, the causal agent of oat crown rust.</title>
        <authorList>
            <person name="Miller M.E."/>
            <person name="Zhang Y."/>
            <person name="Omidvar V."/>
            <person name="Sperschneider J."/>
            <person name="Schwessinger B."/>
            <person name="Raley C."/>
            <person name="Palmer J.M."/>
            <person name="Garnica D."/>
            <person name="Upadhyaya N."/>
            <person name="Rathjen J."/>
            <person name="Taylor J.M."/>
            <person name="Park R.F."/>
            <person name="Dodds P.N."/>
            <person name="Hirsch C.D."/>
            <person name="Kianian S.F."/>
            <person name="Figueroa M."/>
        </authorList>
    </citation>
    <scope>NUCLEOTIDE SEQUENCE [LARGE SCALE GENOMIC DNA]</scope>
    <source>
        <strain evidence="3">12SD80</strain>
    </source>
</reference>
<dbReference type="InterPro" id="IPR001005">
    <property type="entry name" value="SANT/Myb"/>
</dbReference>
<evidence type="ECO:0000259" key="2">
    <source>
        <dbReference type="PROSITE" id="PS50090"/>
    </source>
</evidence>
<comment type="caution">
    <text evidence="3">The sequence shown here is derived from an EMBL/GenBank/DDBJ whole genome shotgun (WGS) entry which is preliminary data.</text>
</comment>
<dbReference type="PANTHER" id="PTHR47072">
    <property type="match status" value="1"/>
</dbReference>
<feature type="compositionally biased region" description="Low complexity" evidence="1">
    <location>
        <begin position="59"/>
        <end position="76"/>
    </location>
</feature>
<dbReference type="InterPro" id="IPR024752">
    <property type="entry name" value="Myb/SANT-like_dom"/>
</dbReference>
<gene>
    <name evidence="3" type="ORF">PCASD_08788</name>
</gene>
<evidence type="ECO:0000256" key="1">
    <source>
        <dbReference type="SAM" id="MobiDB-lite"/>
    </source>
</evidence>
<organism evidence="3 4">
    <name type="scientific">Puccinia coronata f. sp. avenae</name>
    <dbReference type="NCBI Taxonomy" id="200324"/>
    <lineage>
        <taxon>Eukaryota</taxon>
        <taxon>Fungi</taxon>
        <taxon>Dikarya</taxon>
        <taxon>Basidiomycota</taxon>
        <taxon>Pucciniomycotina</taxon>
        <taxon>Pucciniomycetes</taxon>
        <taxon>Pucciniales</taxon>
        <taxon>Pucciniaceae</taxon>
        <taxon>Puccinia</taxon>
    </lineage>
</organism>
<evidence type="ECO:0000313" key="4">
    <source>
        <dbReference type="Proteomes" id="UP000235392"/>
    </source>
</evidence>
<feature type="compositionally biased region" description="Polar residues" evidence="1">
    <location>
        <begin position="77"/>
        <end position="102"/>
    </location>
</feature>
<dbReference type="PANTHER" id="PTHR47072:SF4">
    <property type="entry name" value="MYB_SANT-LIKE DOMAIN-CONTAINING PROTEIN"/>
    <property type="match status" value="1"/>
</dbReference>
<dbReference type="EMBL" id="PGCI01000113">
    <property type="protein sequence ID" value="PLW39596.1"/>
    <property type="molecule type" value="Genomic_DNA"/>
</dbReference>